<dbReference type="InterPro" id="IPR046780">
    <property type="entry name" value="aBig_2"/>
</dbReference>
<dbReference type="SUPFAM" id="SSF49299">
    <property type="entry name" value="PKD domain"/>
    <property type="match status" value="1"/>
</dbReference>
<dbReference type="Pfam" id="PF07554">
    <property type="entry name" value="FIVAR"/>
    <property type="match status" value="1"/>
</dbReference>
<dbReference type="InterPro" id="IPR032812">
    <property type="entry name" value="SbsA_Ig"/>
</dbReference>
<name>A0ABS7DM74_9FIRM</name>
<dbReference type="CDD" id="cd00146">
    <property type="entry name" value="PKD"/>
    <property type="match status" value="1"/>
</dbReference>
<dbReference type="Pfam" id="PF20578">
    <property type="entry name" value="aBig_2"/>
    <property type="match status" value="10"/>
</dbReference>
<feature type="chain" id="PRO_5045522084" evidence="4">
    <location>
        <begin position="28"/>
        <end position="3650"/>
    </location>
</feature>
<keyword evidence="2 4" id="KW-0732">Signal</keyword>
<dbReference type="EMBL" id="JAGFNZ010000002">
    <property type="protein sequence ID" value="MBW7572388.1"/>
    <property type="molecule type" value="Genomic_DNA"/>
</dbReference>
<evidence type="ECO:0000256" key="1">
    <source>
        <dbReference type="ARBA" id="ARBA00010116"/>
    </source>
</evidence>
<dbReference type="InterPro" id="IPR000601">
    <property type="entry name" value="PKD_dom"/>
</dbReference>
<dbReference type="RefSeq" id="WP_219964794.1">
    <property type="nucleotide sequence ID" value="NZ_JAGFNZ010000002.1"/>
</dbReference>
<dbReference type="InterPro" id="IPR013320">
    <property type="entry name" value="ConA-like_dom_sf"/>
</dbReference>
<evidence type="ECO:0000256" key="4">
    <source>
        <dbReference type="SAM" id="SignalP"/>
    </source>
</evidence>
<evidence type="ECO:0000259" key="6">
    <source>
        <dbReference type="PROSITE" id="PS51127"/>
    </source>
</evidence>
<dbReference type="SMART" id="SM00089">
    <property type="entry name" value="PKD"/>
    <property type="match status" value="1"/>
</dbReference>
<feature type="region of interest" description="Disordered" evidence="3">
    <location>
        <begin position="621"/>
        <end position="643"/>
    </location>
</feature>
<feature type="compositionally biased region" description="Polar residues" evidence="3">
    <location>
        <begin position="3465"/>
        <end position="3478"/>
    </location>
</feature>
<dbReference type="Pfam" id="PF18911">
    <property type="entry name" value="PKD_4"/>
    <property type="match status" value="1"/>
</dbReference>
<dbReference type="InterPro" id="IPR022409">
    <property type="entry name" value="PKD/Chitinase_dom"/>
</dbReference>
<dbReference type="InterPro" id="IPR008964">
    <property type="entry name" value="Invasin/intimin_cell_adhesion"/>
</dbReference>
<proteinExistence type="inferred from homology"/>
<dbReference type="PROSITE" id="PS51127">
    <property type="entry name" value="BIG1"/>
    <property type="match status" value="1"/>
</dbReference>
<feature type="signal peptide" evidence="4">
    <location>
        <begin position="1"/>
        <end position="27"/>
    </location>
</feature>
<feature type="region of interest" description="Disordered" evidence="3">
    <location>
        <begin position="2666"/>
        <end position="2695"/>
    </location>
</feature>
<dbReference type="Gene3D" id="2.60.40.10">
    <property type="entry name" value="Immunoglobulins"/>
    <property type="match status" value="3"/>
</dbReference>
<dbReference type="InterPro" id="IPR014755">
    <property type="entry name" value="Cu-Rt/internalin_Ig-like"/>
</dbReference>
<dbReference type="InterPro" id="IPR003344">
    <property type="entry name" value="Big_1_dom"/>
</dbReference>
<gene>
    <name evidence="7" type="ORF">J5W02_06130</name>
</gene>
<dbReference type="InterPro" id="IPR013783">
    <property type="entry name" value="Ig-like_fold"/>
</dbReference>
<sequence>MRVAKRAVGILLAAVVLISGLPVAALAQGSGLETGVQDSGFVEADKDWLTFDLIKGNNGDADHITEGLNLPTSGENGSAIAWGSTDNSVIDTDENNLGSVTRPSALDGNKKVTLTAVVSSGMVSDQKTFDLTVIALELTDIPSEELNARQDYNWLTYSVILNQNDNNGTPPDVTTDLSLPLQGENGSILSWTTSDEKVVSPDGAVTRPNQSMANSRNNSYLVTVTAEITNGDYTLEKTFPVYVDCLYNTGDLGDVDTACNDLTMEQICGFNTQDCVLSNLTLPTEGLNGTVICWSSSNPSVIRIDPNVSADENGCTGEKGFVTQPSSMLTGYSSVTLTATVSKNDAKRNKQFTVRVPCTPSDDEETAAQNDAKWLSDEGGAMKGILNGNADSDTVEKNLALSAEGENGSTISWMSSDPTTVGTDGTVTRPVGEGRSVTLTATVTKGNAEAKRRIFFYVPCRDMTEDENAVRQDCDSLTEYLLSRCDMEVDFHSLKRDLYLPVNDGGGFDGGFGNNATNCGCTISWESSDPSVISTDGTVTRPSYLQGDRNVTLTATVSRGDALTEKAFQITVAALDPEGAEAVVLDKEWLTEKLILNGNSADDVKRVLNLPVQGKYGSQISWESSSPAVDPETGKVTRPEQNQEDVSVTLTASLSYHNGTRAAQDQKSFTITVTKKENAYLSVKQDNFNHVGTLQCNGEAKTVQIENENVLQLSATQTGAGSVFTKNKVYLGDDGSFSTAFAFKTTEKSSDGGLTFTLQTNKNTESGSGTLGAEGIAPSVSIGFRVISGGSEQGGTGGSYSNISLKVFQDGNYNSAVGSSYQNTLFYNPFGVAYYTWIEYDGSGKTMEIRVSDNTQRPEQATDVIENVDVNSLLQIGENQSAGGVYAGFTGADDETEILNWSFRNDPNPISTDVYDLVDVSGVSLPQDVSTDFRSLPLDITVQKNDGSPAADVPVEFTASSGTLSSVSAVTDSFGKASTTLSVQNAGLVRVEAVAAGGACASATYSFAFSDADSVALDREWLQTDEVQAKILNGNSDAGHILTDLFLPGTGLNGSLISWTSDSAAVTVDGTTGKVTLPNAEQGDQTVILTAKISKGNAPAETDSLTVTVKTTDTAYVLADCNALTDAVLLNGDGDADLQHVTKNLTLPKQGGHGSGITWASSQTAVIDSTGKVTRSVFTAGVKSVILTATLKRGSVTMAKEFEVAVLPLNPTDQEAAAADADALTEASILGENASADCVMTNLILPAAGAHGSTIQWTSSNSVYLAADGTVNRPAYSTGDRSVVLTATLTKGQASVQKTYSLTVKKLDATEDELLFEGYDWLNESRTLGSDNLSQYAVTSGLTLPEKTANGLSIVWKSDSPDYITDSGTVTRPEAGDGNRSVTLTATISNPSGSMQKKLQYTVLAKSDTTPPYVVDSSLKENAKAAYDTQKITLTFSKAIQCENLGGITLEGPNAPDFYAMAGKDENGVNDQLVIILSGELNPDSRYTLTVSRDAVKDLSGNSMAYDYVASFLVEKKTVRTIAVTSTTPADGMTDYAGTGAFRIDFDSTYDLDGPLSEGPAFDSIRITEQGGKEYSAADADFKILGNTLYLSLPSGAAMRPGYLYQIIVPAGAIQDYYKNINEAKTIQFRTINTGSANIFNVYPSGGSQSVDIHQDIFFTVSGGSSLDTSGVTLKDGGGNAVEASVSRFGKDPSDYVVHPVKPLQPGTAYTLTVSRNALSLKVNGSTGYMASDYTLKFTTGGNSLPIQSTGPDALEQQADVGGEIKIQFPFTVKKTENAAGVSITDESGNKVEASASENGGTVTVDTDSPLKPGEIYTVTLPAGAYESSSGKNDALQFRFISAYAIHTESCTFDVEPSNAQIVGEPISFGIDAIRNELRLSGYQPVSAQWSFGDGSTSIEESPSHCYTASGRYSVTLTVTDDKGHSYFWTRSVNILDYSSGEIHLSVTPGTNTALYLTDQGASSDDRQFTVRLTFGDAGIPLCGKVIRAELYQNGRFVKTLSNLSTGYGDCAGTSQFRFGYQNYPAGTYELRFVYGTDNDNSTASVPVTLYNKRSSQDLRLKLYNAKTGNLISFAGNLYFLLDGKKVTAMEWWESYSEYGVYIPEVPLGSHTLEYVSAEETYGKFSYTVNPFTVSHTGESNSQSVKAIPLEPGVVSVTSDVSDSNGQDDAVFIYGVTTPAVTFTIKGDWNGMEGGTYILKTSTGRILWERYGTDKVQYACIPSYILQPGERLLAGMETANGGQSAWVDAKVKGIASPTDALGPYNSIRYENGKYTVTNLVTLPELLGNPASVPDLLKDIPGVGGVMGMEGDLEELMGGSWDGKSQVTLTFDFNTAFSKDKNSKKSAKSMVMKASGVDVDVSLSGKFILNYNDSTNQWEVYYQRFTLQGDVTKSYGRAITIPKTNISVASMTIKLGVLIGGTLAFQNGSSTPDVILNFEPHAQGDVQIGLDWADISASLEARLPCELDYPTQYFEVNPNATFKVKAEFLCFSKTLYKKKFETEWDNGKTKINLLSLARAGGLTTSEDLKESPRSYLTRPFQWLNSPLTSKLLLAKATVKEENPSIKELAQNVYPNADVQLVQSGGKLYAIWTDDNPDRTDANRAQLRCSVYDGSGWSEPKWLGTDATGDFSPAAASAGGGTLIGWQDMKTELGADADADEASRNCEISVSKNPLTDSGGFETERLTDDDQFDHSPKLATDGDSALVTWVKSDALALDGQTAHDSLWFSKWTQDGGWSGAEKLADIGHTVVSSTLAMHDGKTILLYTVDLDDNLSTSEDQELFARTYDGLSWGETARVTENNVEDVNPQVTFSSGDWLIVWDQDNQTVFRAGLNGKTQTADAVSGAGNKFQLVSTGGENPQVTLVYCRPGDNGTRGLVESTYDAAAGLWDNEKVLTDGIGGYTGSYCPAYTDGGELKIFYTQAAMVTESIDGEDYNSASDQVDLELLTYTPVHDLALDSDEGLQLSAGTPVAGVQETAVVTVDNLGDYAENATVSLYRGDPADGGVKVAQSKSTTIAGHSSEQVEIDWLADSGFSGACGLYAVVAAAEGITESDESNNIVSRTVSASDVSVSDAKGEYIAGNKYEITAEVNNVGSDTLKNVVLNLTDDKSGKTLATVTLDELDAGMTGSFDQIISADGMTADSDGSCHLTLKAVLPAGVTDNSADDNADSFELETPFLTVNRISPAPNAEQVELQKHIAVTFSTNVQKGSEFSGISLKDSSLNPVEIQSALDGDTLTVTPSGNMAKGTEYTLTIPADAVSDFFGHKMKNAYALTFTTVTSSPAVVFADPGEKTENMPISSDIRMKYNRNVGKGSNFSGIKVTDGNSQNVSLTAVIDGEWLTLHPGKRLNEATQYTVTVPIGAVKSENGEVQQQTYSYSFTTEGAGNLSDLQSLVDICGALTQGNYTAASWAAFQTALQAAQAVLKEENPSQTNIQTAIQTLTAAKSALTEKSGGHHSDDSGGGRSDVTSNGGTTVSGENANFRSDTTAAYRFSRNAVYYYKITTTDATPPTAFSSNPLVAAVELEKKLPDGYLFRVMDIGEGTAVITTSSASGAQTSFLVQGTVPQGILSDTPFYHNMKKGSTYQFKFTVPEDSAAPVFTSGNQRIVQPVLLRKVGNTYYFKVRMLAEGSAGIYQTLPGSPAVRRWVLSSSG</sequence>
<dbReference type="InterPro" id="IPR035986">
    <property type="entry name" value="PKD_dom_sf"/>
</dbReference>
<dbReference type="SUPFAM" id="SSF49899">
    <property type="entry name" value="Concanavalin A-like lectins/glucanases"/>
    <property type="match status" value="1"/>
</dbReference>
<feature type="region of interest" description="Disordered" evidence="3">
    <location>
        <begin position="3445"/>
        <end position="3478"/>
    </location>
</feature>
<dbReference type="Pfam" id="PF13205">
    <property type="entry name" value="Big_5"/>
    <property type="match status" value="4"/>
</dbReference>
<dbReference type="Pfam" id="PF02369">
    <property type="entry name" value="Big_1"/>
    <property type="match status" value="1"/>
</dbReference>
<dbReference type="SUPFAM" id="SSF49373">
    <property type="entry name" value="Invasin/intimin cell-adhesion fragments"/>
    <property type="match status" value="1"/>
</dbReference>
<protein>
    <submittedName>
        <fullName evidence="7">Ig-like domain-containing protein</fullName>
    </submittedName>
</protein>
<evidence type="ECO:0000313" key="8">
    <source>
        <dbReference type="Proteomes" id="UP000719942"/>
    </source>
</evidence>
<evidence type="ECO:0000259" key="5">
    <source>
        <dbReference type="PROSITE" id="PS50093"/>
    </source>
</evidence>
<organism evidence="7 8">
    <name type="scientific">Caproiciproducens faecalis</name>
    <dbReference type="NCBI Taxonomy" id="2820301"/>
    <lineage>
        <taxon>Bacteria</taxon>
        <taxon>Bacillati</taxon>
        <taxon>Bacillota</taxon>
        <taxon>Clostridia</taxon>
        <taxon>Eubacteriales</taxon>
        <taxon>Acutalibacteraceae</taxon>
        <taxon>Caproiciproducens</taxon>
    </lineage>
</organism>
<reference evidence="7 8" key="1">
    <citation type="submission" date="2021-03" db="EMBL/GenBank/DDBJ databases">
        <title>Caproiciproducens sp. nov. isolated from feces of cow.</title>
        <authorList>
            <person name="Choi J.-Y."/>
        </authorList>
    </citation>
    <scope>NUCLEOTIDE SEQUENCE [LARGE SCALE GENOMIC DNA]</scope>
    <source>
        <strain evidence="7 8">AGMB10547</strain>
    </source>
</reference>
<evidence type="ECO:0000256" key="3">
    <source>
        <dbReference type="SAM" id="MobiDB-lite"/>
    </source>
</evidence>
<feature type="domain" description="Big-1" evidence="6">
    <location>
        <begin position="923"/>
        <end position="1010"/>
    </location>
</feature>
<feature type="region of interest" description="Disordered" evidence="3">
    <location>
        <begin position="408"/>
        <end position="432"/>
    </location>
</feature>
<evidence type="ECO:0000313" key="7">
    <source>
        <dbReference type="EMBL" id="MBW7572388.1"/>
    </source>
</evidence>
<dbReference type="PROSITE" id="PS50093">
    <property type="entry name" value="PKD"/>
    <property type="match status" value="1"/>
</dbReference>
<comment type="caution">
    <text evidence="7">The sequence shown here is derived from an EMBL/GenBank/DDBJ whole genome shotgun (WGS) entry which is preliminary data.</text>
</comment>
<feature type="compositionally biased region" description="Basic and acidic residues" evidence="3">
    <location>
        <begin position="3450"/>
        <end position="3459"/>
    </location>
</feature>
<dbReference type="Proteomes" id="UP000719942">
    <property type="component" value="Unassembled WGS sequence"/>
</dbReference>
<dbReference type="Gene3D" id="1.20.1270.70">
    <property type="entry name" value="Designed single chain three-helix bundle"/>
    <property type="match status" value="1"/>
</dbReference>
<dbReference type="Gene3D" id="2.60.120.200">
    <property type="match status" value="1"/>
</dbReference>
<comment type="similarity">
    <text evidence="1">Belongs to the intimin/invasin family.</text>
</comment>
<accession>A0ABS7DM74</accession>
<keyword evidence="8" id="KW-1185">Reference proteome</keyword>
<feature type="compositionally biased region" description="Low complexity" evidence="3">
    <location>
        <begin position="417"/>
        <end position="431"/>
    </location>
</feature>
<dbReference type="Gene3D" id="2.60.40.1220">
    <property type="match status" value="1"/>
</dbReference>
<evidence type="ECO:0000256" key="2">
    <source>
        <dbReference type="ARBA" id="ARBA00022729"/>
    </source>
</evidence>
<feature type="domain" description="PKD" evidence="5">
    <location>
        <begin position="1885"/>
        <end position="1935"/>
    </location>
</feature>
<feature type="compositionally biased region" description="Basic and acidic residues" evidence="3">
    <location>
        <begin position="2680"/>
        <end position="2694"/>
    </location>
</feature>